<evidence type="ECO:0000256" key="2">
    <source>
        <dbReference type="ARBA" id="ARBA00022694"/>
    </source>
</evidence>
<evidence type="ECO:0000256" key="4">
    <source>
        <dbReference type="ARBA" id="ARBA00022759"/>
    </source>
</evidence>
<organism evidence="7 8">
    <name type="scientific">Methanobacterium subterraneum</name>
    <dbReference type="NCBI Taxonomy" id="59277"/>
    <lineage>
        <taxon>Archaea</taxon>
        <taxon>Methanobacteriati</taxon>
        <taxon>Methanobacteriota</taxon>
        <taxon>Methanomada group</taxon>
        <taxon>Methanobacteria</taxon>
        <taxon>Methanobacteriales</taxon>
        <taxon>Methanobacteriaceae</taxon>
        <taxon>Methanobacterium</taxon>
    </lineage>
</organism>
<dbReference type="EC" id="3.1.26.5" evidence="6"/>
<dbReference type="Proteomes" id="UP000586031">
    <property type="component" value="Unassembled WGS sequence"/>
</dbReference>
<dbReference type="AlphaFoldDB" id="A0A7J4TIG9"/>
<comment type="similarity">
    <text evidence="6">Belongs to the eukaryotic/archaeal RNase P protein component 2 family.</text>
</comment>
<dbReference type="GO" id="GO:0001682">
    <property type="term" value="P:tRNA 5'-leader removal"/>
    <property type="evidence" value="ECO:0007669"/>
    <property type="project" value="UniProtKB-UniRule"/>
</dbReference>
<dbReference type="Pfam" id="PF01900">
    <property type="entry name" value="RNase_P_Rpp14"/>
    <property type="match status" value="1"/>
</dbReference>
<dbReference type="GO" id="GO:0004526">
    <property type="term" value="F:ribonuclease P activity"/>
    <property type="evidence" value="ECO:0007669"/>
    <property type="project" value="UniProtKB-UniRule"/>
</dbReference>
<dbReference type="PANTHER" id="PTHR15441:SF2">
    <property type="entry name" value="RIBONUCLEASE P_MRP PROTEIN SUBUNIT POP5"/>
    <property type="match status" value="1"/>
</dbReference>
<dbReference type="Gene3D" id="3.30.70.3250">
    <property type="entry name" value="Ribonuclease P, Pop5 subunit"/>
    <property type="match status" value="1"/>
</dbReference>
<dbReference type="HAMAP" id="MF_00755">
    <property type="entry name" value="RNase_P_2"/>
    <property type="match status" value="1"/>
</dbReference>
<keyword evidence="2 6" id="KW-0819">tRNA processing</keyword>
<keyword evidence="1 6" id="KW-0963">Cytoplasm</keyword>
<proteinExistence type="inferred from homology"/>
<comment type="subunit">
    <text evidence="6">Consists of a catalytic RNA component and at least 4-5 protein subunits.</text>
</comment>
<dbReference type="GO" id="GO:0005737">
    <property type="term" value="C:cytoplasm"/>
    <property type="evidence" value="ECO:0007669"/>
    <property type="project" value="UniProtKB-SubCell"/>
</dbReference>
<dbReference type="GO" id="GO:0030677">
    <property type="term" value="C:ribonuclease P complex"/>
    <property type="evidence" value="ECO:0007669"/>
    <property type="project" value="UniProtKB-UniRule"/>
</dbReference>
<reference evidence="8" key="1">
    <citation type="journal article" date="2020" name="bioRxiv">
        <title>A rank-normalized archaeal taxonomy based on genome phylogeny resolves widespread incomplete and uneven classifications.</title>
        <authorList>
            <person name="Rinke C."/>
            <person name="Chuvochina M."/>
            <person name="Mussig A.J."/>
            <person name="Chaumeil P.-A."/>
            <person name="Waite D.W."/>
            <person name="Whitman W.B."/>
            <person name="Parks D.H."/>
            <person name="Hugenholtz P."/>
        </authorList>
    </citation>
    <scope>NUCLEOTIDE SEQUENCE [LARGE SCALE GENOMIC DNA]</scope>
</reference>
<protein>
    <recommendedName>
        <fullName evidence="6">Ribonuclease P protein component 2</fullName>
        <shortName evidence="6">RNase P component 2</shortName>
        <ecNumber evidence="6">3.1.26.5</ecNumber>
    </recommendedName>
    <alternativeName>
        <fullName evidence="6">Pop5</fullName>
    </alternativeName>
</protein>
<gene>
    <name evidence="6" type="primary">rnp2</name>
    <name evidence="7" type="ORF">HA271_04845</name>
</gene>
<comment type="caution">
    <text evidence="7">The sequence shown here is derived from an EMBL/GenBank/DDBJ whole genome shotgun (WGS) entry which is preliminary data.</text>
</comment>
<comment type="function">
    <text evidence="6">Part of ribonuclease P, a protein complex that generates mature tRNA molecules by cleaving their 5'-ends.</text>
</comment>
<name>A0A7J4TIG9_9EURY</name>
<dbReference type="InterPro" id="IPR016434">
    <property type="entry name" value="Rnp2_archaea"/>
</dbReference>
<dbReference type="EMBL" id="DUHE01000142">
    <property type="protein sequence ID" value="HII84160.1"/>
    <property type="molecule type" value="Genomic_DNA"/>
</dbReference>
<evidence type="ECO:0000256" key="1">
    <source>
        <dbReference type="ARBA" id="ARBA00022490"/>
    </source>
</evidence>
<dbReference type="PANTHER" id="PTHR15441">
    <property type="entry name" value="RIBONUCLEASE P PROTEIN SUBUNIT P14"/>
    <property type="match status" value="1"/>
</dbReference>
<evidence type="ECO:0000313" key="8">
    <source>
        <dbReference type="Proteomes" id="UP000586031"/>
    </source>
</evidence>
<evidence type="ECO:0000256" key="6">
    <source>
        <dbReference type="HAMAP-Rule" id="MF_00755"/>
    </source>
</evidence>
<evidence type="ECO:0000256" key="3">
    <source>
        <dbReference type="ARBA" id="ARBA00022722"/>
    </source>
</evidence>
<keyword evidence="5 6" id="KW-0378">Hydrolase</keyword>
<dbReference type="SUPFAM" id="SSF160350">
    <property type="entry name" value="Rnp2-like"/>
    <property type="match status" value="1"/>
</dbReference>
<dbReference type="InterPro" id="IPR002759">
    <property type="entry name" value="Pop5/Rpp14/Rnp2-like"/>
</dbReference>
<dbReference type="PIRSF" id="PIRSF004952">
    <property type="entry name" value="RNase_P_2"/>
    <property type="match status" value="1"/>
</dbReference>
<dbReference type="InterPro" id="IPR038085">
    <property type="entry name" value="Rnp2-like_sf"/>
</dbReference>
<evidence type="ECO:0000313" key="7">
    <source>
        <dbReference type="EMBL" id="HII84160.1"/>
    </source>
</evidence>
<evidence type="ECO:0000256" key="5">
    <source>
        <dbReference type="ARBA" id="ARBA00022801"/>
    </source>
</evidence>
<keyword evidence="4 6" id="KW-0255">Endonuclease</keyword>
<accession>A0A7J4TIG9</accession>
<sequence>MKLKILPTHLRDKKRYLAFQAFSEIPLERDDVIAMVAESSGNLYGACGTSQLGLWVVKVWNNPAHEENMVKGIIRCNRNEVDRARAVIPTITKFRGKRVVFQTLGISGTIKAAITNFIKLKAADE</sequence>
<comment type="subcellular location">
    <subcellularLocation>
        <location evidence="6">Cytoplasm</location>
    </subcellularLocation>
</comment>
<keyword evidence="3 6" id="KW-0540">Nuclease</keyword>
<comment type="catalytic activity">
    <reaction evidence="6">
        <text>Endonucleolytic cleavage of RNA, removing 5'-extranucleotides from tRNA precursor.</text>
        <dbReference type="EC" id="3.1.26.5"/>
    </reaction>
</comment>